<dbReference type="InParanoid" id="A0A251TNX0"/>
<evidence type="ECO:0000313" key="1">
    <source>
        <dbReference type="EMBL" id="OTG12790.1"/>
    </source>
</evidence>
<dbReference type="EMBL" id="CM007899">
    <property type="protein sequence ID" value="OTG12790.1"/>
    <property type="molecule type" value="Genomic_DNA"/>
</dbReference>
<reference evidence="2" key="1">
    <citation type="journal article" date="2017" name="Nature">
        <title>The sunflower genome provides insights into oil metabolism, flowering and Asterid evolution.</title>
        <authorList>
            <person name="Badouin H."/>
            <person name="Gouzy J."/>
            <person name="Grassa C.J."/>
            <person name="Murat F."/>
            <person name="Staton S.E."/>
            <person name="Cottret L."/>
            <person name="Lelandais-Briere C."/>
            <person name="Owens G.L."/>
            <person name="Carrere S."/>
            <person name="Mayjonade B."/>
            <person name="Legrand L."/>
            <person name="Gill N."/>
            <person name="Kane N.C."/>
            <person name="Bowers J.E."/>
            <person name="Hubner S."/>
            <person name="Bellec A."/>
            <person name="Berard A."/>
            <person name="Berges H."/>
            <person name="Blanchet N."/>
            <person name="Boniface M.C."/>
            <person name="Brunel D."/>
            <person name="Catrice O."/>
            <person name="Chaidir N."/>
            <person name="Claudel C."/>
            <person name="Donnadieu C."/>
            <person name="Faraut T."/>
            <person name="Fievet G."/>
            <person name="Helmstetter N."/>
            <person name="King M."/>
            <person name="Knapp S.J."/>
            <person name="Lai Z."/>
            <person name="Le Paslier M.C."/>
            <person name="Lippi Y."/>
            <person name="Lorenzon L."/>
            <person name="Mandel J.R."/>
            <person name="Marage G."/>
            <person name="Marchand G."/>
            <person name="Marquand E."/>
            <person name="Bret-Mestries E."/>
            <person name="Morien E."/>
            <person name="Nambeesan S."/>
            <person name="Nguyen T."/>
            <person name="Pegot-Espagnet P."/>
            <person name="Pouilly N."/>
            <person name="Raftis F."/>
            <person name="Sallet E."/>
            <person name="Schiex T."/>
            <person name="Thomas J."/>
            <person name="Vandecasteele C."/>
            <person name="Vares D."/>
            <person name="Vear F."/>
            <person name="Vautrin S."/>
            <person name="Crespi M."/>
            <person name="Mangin B."/>
            <person name="Burke J.M."/>
            <person name="Salse J."/>
            <person name="Munos S."/>
            <person name="Vincourt P."/>
            <person name="Rieseberg L.H."/>
            <person name="Langlade N.B."/>
        </authorList>
    </citation>
    <scope>NUCLEOTIDE SEQUENCE [LARGE SCALE GENOMIC DNA]</scope>
    <source>
        <strain evidence="2">cv. SF193</strain>
    </source>
</reference>
<dbReference type="AlphaFoldDB" id="A0A251TNX0"/>
<accession>A0A251TNX0</accession>
<proteinExistence type="predicted"/>
<gene>
    <name evidence="1" type="ORF">HannXRQ_Chr10g0313551</name>
</gene>
<sequence>MLLMVQTSYWSPLTVRKRDSTKYCAITAAKIPWKLISSSPRSFDQSQLQFSSSRAIRFPRNRLKAVR</sequence>
<organism evidence="1 2">
    <name type="scientific">Helianthus annuus</name>
    <name type="common">Common sunflower</name>
    <dbReference type="NCBI Taxonomy" id="4232"/>
    <lineage>
        <taxon>Eukaryota</taxon>
        <taxon>Viridiplantae</taxon>
        <taxon>Streptophyta</taxon>
        <taxon>Embryophyta</taxon>
        <taxon>Tracheophyta</taxon>
        <taxon>Spermatophyta</taxon>
        <taxon>Magnoliopsida</taxon>
        <taxon>eudicotyledons</taxon>
        <taxon>Gunneridae</taxon>
        <taxon>Pentapetalae</taxon>
        <taxon>asterids</taxon>
        <taxon>campanulids</taxon>
        <taxon>Asterales</taxon>
        <taxon>Asteraceae</taxon>
        <taxon>Asteroideae</taxon>
        <taxon>Heliantheae alliance</taxon>
        <taxon>Heliantheae</taxon>
        <taxon>Helianthus</taxon>
    </lineage>
</organism>
<keyword evidence="2" id="KW-1185">Reference proteome</keyword>
<protein>
    <submittedName>
        <fullName evidence="1">Uncharacterized protein</fullName>
    </submittedName>
</protein>
<name>A0A251TNX0_HELAN</name>
<dbReference type="Proteomes" id="UP000215914">
    <property type="component" value="Chromosome 10"/>
</dbReference>
<evidence type="ECO:0000313" key="2">
    <source>
        <dbReference type="Proteomes" id="UP000215914"/>
    </source>
</evidence>